<dbReference type="Proteomes" id="UP000738376">
    <property type="component" value="Unassembled WGS sequence"/>
</dbReference>
<evidence type="ECO:0000313" key="2">
    <source>
        <dbReference type="Proteomes" id="UP000738376"/>
    </source>
</evidence>
<proteinExistence type="predicted"/>
<name>A0ABX1LY54_9CYAN</name>
<sequence>MTIQELCDRLSQFPPDTPVVVRGYEGGFNDVLKVEAVEIQLNVNAEHWYYGAHSKPDILSEAIADVPLTKVIYLHSDNHLAEQ</sequence>
<dbReference type="RefSeq" id="WP_169366063.1">
    <property type="nucleotide sequence ID" value="NZ_JAAVJL010000006.1"/>
</dbReference>
<organism evidence="1 2">
    <name type="scientific">Pseudanabaena yagii GIHE-NHR1</name>
    <dbReference type="NCBI Taxonomy" id="2722753"/>
    <lineage>
        <taxon>Bacteria</taxon>
        <taxon>Bacillati</taxon>
        <taxon>Cyanobacteriota</taxon>
        <taxon>Cyanophyceae</taxon>
        <taxon>Pseudanabaenales</taxon>
        <taxon>Pseudanabaenaceae</taxon>
        <taxon>Pseudanabaena</taxon>
        <taxon>Pseudanabaena yagii</taxon>
    </lineage>
</organism>
<gene>
    <name evidence="1" type="ORF">HC246_24595</name>
</gene>
<dbReference type="EMBL" id="JAAVJL010000006">
    <property type="protein sequence ID" value="NMF61114.1"/>
    <property type="molecule type" value="Genomic_DNA"/>
</dbReference>
<reference evidence="1 2" key="1">
    <citation type="submission" date="2020-03" db="EMBL/GenBank/DDBJ databases">
        <title>Draft Genome Sequence of 2-Methylisoborneol Producing Pseudanabaena yagii Strain GIHE-NHR1 Isolated from North Han River in South Korea.</title>
        <authorList>
            <person name="Jeong J."/>
        </authorList>
    </citation>
    <scope>NUCLEOTIDE SEQUENCE [LARGE SCALE GENOMIC DNA]</scope>
    <source>
        <strain evidence="1 2">GIHE-NHR1</strain>
    </source>
</reference>
<accession>A0ABX1LY54</accession>
<keyword evidence="2" id="KW-1185">Reference proteome</keyword>
<comment type="caution">
    <text evidence="1">The sequence shown here is derived from an EMBL/GenBank/DDBJ whole genome shotgun (WGS) entry which is preliminary data.</text>
</comment>
<protein>
    <submittedName>
        <fullName evidence="1">Uncharacterized protein</fullName>
    </submittedName>
</protein>
<evidence type="ECO:0000313" key="1">
    <source>
        <dbReference type="EMBL" id="NMF61114.1"/>
    </source>
</evidence>